<name>A0A0N4WB85_HAEPC</name>
<proteinExistence type="predicted"/>
<evidence type="ECO:0000313" key="2">
    <source>
        <dbReference type="Proteomes" id="UP000268014"/>
    </source>
</evidence>
<keyword evidence="2" id="KW-1185">Reference proteome</keyword>
<evidence type="ECO:0000313" key="1">
    <source>
        <dbReference type="EMBL" id="VDO32684.1"/>
    </source>
</evidence>
<dbReference type="AlphaFoldDB" id="A0A0N4WB85"/>
<gene>
    <name evidence="1" type="ORF">HPLM_LOCUS7688</name>
</gene>
<organism evidence="3">
    <name type="scientific">Haemonchus placei</name>
    <name type="common">Barber's pole worm</name>
    <dbReference type="NCBI Taxonomy" id="6290"/>
    <lineage>
        <taxon>Eukaryota</taxon>
        <taxon>Metazoa</taxon>
        <taxon>Ecdysozoa</taxon>
        <taxon>Nematoda</taxon>
        <taxon>Chromadorea</taxon>
        <taxon>Rhabditida</taxon>
        <taxon>Rhabditina</taxon>
        <taxon>Rhabditomorpha</taxon>
        <taxon>Strongyloidea</taxon>
        <taxon>Trichostrongylidae</taxon>
        <taxon>Haemonchus</taxon>
    </lineage>
</organism>
<dbReference type="Proteomes" id="UP000268014">
    <property type="component" value="Unassembled WGS sequence"/>
</dbReference>
<dbReference type="WBParaSite" id="HPLM_0000769601-mRNA-1">
    <property type="protein sequence ID" value="HPLM_0000769601-mRNA-1"/>
    <property type="gene ID" value="HPLM_0000769601"/>
</dbReference>
<dbReference type="EMBL" id="UZAF01016708">
    <property type="protein sequence ID" value="VDO32684.1"/>
    <property type="molecule type" value="Genomic_DNA"/>
</dbReference>
<reference evidence="3" key="1">
    <citation type="submission" date="2017-02" db="UniProtKB">
        <authorList>
            <consortium name="WormBaseParasite"/>
        </authorList>
    </citation>
    <scope>IDENTIFICATION</scope>
</reference>
<accession>A0A0N4WB85</accession>
<reference evidence="1 2" key="2">
    <citation type="submission" date="2018-11" db="EMBL/GenBank/DDBJ databases">
        <authorList>
            <consortium name="Pathogen Informatics"/>
        </authorList>
    </citation>
    <scope>NUCLEOTIDE SEQUENCE [LARGE SCALE GENOMIC DNA]</scope>
    <source>
        <strain evidence="1 2">MHpl1</strain>
    </source>
</reference>
<sequence>MTSCSINNLMPSSFSDFCNLVSLKINRYRQRLRSAVVSAAALWWWWRSARTLAHTTTTTTTGHLSTPHICAQLFRSFCWSHLYPHDHHQHSSFRTGIVTGNVRG</sequence>
<protein>
    <submittedName>
        <fullName evidence="3">Secreted protein</fullName>
    </submittedName>
</protein>
<evidence type="ECO:0000313" key="3">
    <source>
        <dbReference type="WBParaSite" id="HPLM_0000769601-mRNA-1"/>
    </source>
</evidence>